<dbReference type="Gene3D" id="1.10.287.2460">
    <property type="match status" value="1"/>
</dbReference>
<dbReference type="PANTHER" id="PTHR43802">
    <property type="entry name" value="ENOYL-COA HYDRATASE"/>
    <property type="match status" value="1"/>
</dbReference>
<dbReference type="SUPFAM" id="SSF52096">
    <property type="entry name" value="ClpP/crotonase"/>
    <property type="match status" value="1"/>
</dbReference>
<dbReference type="Proteomes" id="UP001597114">
    <property type="component" value="Unassembled WGS sequence"/>
</dbReference>
<dbReference type="Gene3D" id="3.90.226.10">
    <property type="entry name" value="2-enoyl-CoA Hydratase, Chain A, domain 1"/>
    <property type="match status" value="1"/>
</dbReference>
<evidence type="ECO:0000313" key="3">
    <source>
        <dbReference type="EMBL" id="MFD1522345.1"/>
    </source>
</evidence>
<evidence type="ECO:0000256" key="1">
    <source>
        <dbReference type="ARBA" id="ARBA00005254"/>
    </source>
</evidence>
<organism evidence="3 4">
    <name type="scientific">Pseudonocardia yunnanensis</name>
    <dbReference type="NCBI Taxonomy" id="58107"/>
    <lineage>
        <taxon>Bacteria</taxon>
        <taxon>Bacillati</taxon>
        <taxon>Actinomycetota</taxon>
        <taxon>Actinomycetes</taxon>
        <taxon>Pseudonocardiales</taxon>
        <taxon>Pseudonocardiaceae</taxon>
        <taxon>Pseudonocardia</taxon>
    </lineage>
</organism>
<dbReference type="InterPro" id="IPR001753">
    <property type="entry name" value="Enoyl-CoA_hydra/iso"/>
</dbReference>
<evidence type="ECO:0000256" key="2">
    <source>
        <dbReference type="RuleBase" id="RU003707"/>
    </source>
</evidence>
<dbReference type="RefSeq" id="WP_344723709.1">
    <property type="nucleotide sequence ID" value="NZ_BAAAUS010000023.1"/>
</dbReference>
<dbReference type="InterPro" id="IPR029045">
    <property type="entry name" value="ClpP/crotonase-like_dom_sf"/>
</dbReference>
<gene>
    <name evidence="3" type="ORF">ACFSJD_32945</name>
</gene>
<dbReference type="CDD" id="cd06558">
    <property type="entry name" value="crotonase-like"/>
    <property type="match status" value="1"/>
</dbReference>
<evidence type="ECO:0000313" key="4">
    <source>
        <dbReference type="Proteomes" id="UP001597114"/>
    </source>
</evidence>
<dbReference type="NCBIfam" id="NF006108">
    <property type="entry name" value="PRK08259.1"/>
    <property type="match status" value="1"/>
</dbReference>
<dbReference type="InterPro" id="IPR018376">
    <property type="entry name" value="Enoyl-CoA_hyd/isom_CS"/>
</dbReference>
<proteinExistence type="inferred from homology"/>
<reference evidence="4" key="1">
    <citation type="journal article" date="2019" name="Int. J. Syst. Evol. Microbiol.">
        <title>The Global Catalogue of Microorganisms (GCM) 10K type strain sequencing project: providing services to taxonomists for standard genome sequencing and annotation.</title>
        <authorList>
            <consortium name="The Broad Institute Genomics Platform"/>
            <consortium name="The Broad Institute Genome Sequencing Center for Infectious Disease"/>
            <person name="Wu L."/>
            <person name="Ma J."/>
        </authorList>
    </citation>
    <scope>NUCLEOTIDE SEQUENCE [LARGE SCALE GENOMIC DNA]</scope>
    <source>
        <strain evidence="4">CCM 7043</strain>
    </source>
</reference>
<keyword evidence="4" id="KW-1185">Reference proteome</keyword>
<name>A0ABW4F6B1_9PSEU</name>
<dbReference type="PANTHER" id="PTHR43802:SF1">
    <property type="entry name" value="IP11341P-RELATED"/>
    <property type="match status" value="1"/>
</dbReference>
<comment type="caution">
    <text evidence="3">The sequence shown here is derived from an EMBL/GenBank/DDBJ whole genome shotgun (WGS) entry which is preliminary data.</text>
</comment>
<comment type="similarity">
    <text evidence="1 2">Belongs to the enoyl-CoA hydratase/isomerase family.</text>
</comment>
<protein>
    <submittedName>
        <fullName evidence="3">Crotonase/enoyl-CoA hydratase family protein</fullName>
    </submittedName>
</protein>
<dbReference type="Pfam" id="PF00378">
    <property type="entry name" value="ECH_1"/>
    <property type="match status" value="1"/>
</dbReference>
<dbReference type="PROSITE" id="PS00166">
    <property type="entry name" value="ENOYL_COA_HYDRATASE"/>
    <property type="match status" value="1"/>
</dbReference>
<sequence length="260" mass="26914">MTEVGQADGPDVLVERSGAVAIITLNRPEQRNALDSASSLALTYALREFEQDPDAHVGVLAGGGGHFCAGADLKAVANGEIFDPWGAGENGPCRDQLSKPLIAAVEGHACGGGLGLALRCDLRVAATSSRFAVLSRRWGVPVSDGTAVRLPKLVGMGRALDLLLTAREVPGPEAVAIGLADRVVDDGRALEEAVALAERIAVFPQAAMLADRKSTYEAFSLPTAQGLMREAEISRAARLDSPAGATRFANGAGRHGVLGE</sequence>
<dbReference type="EMBL" id="JBHUCO010000045">
    <property type="protein sequence ID" value="MFD1522345.1"/>
    <property type="molecule type" value="Genomic_DNA"/>
</dbReference>
<accession>A0ABW4F6B1</accession>